<sequence>MTFNKRDLILSVINNKPLRPGKIRDEEFLTKFLKEGESLDEEIFRGLNYSLKNKDAVSLELNLYLGFHFGFSVKNKDTLASLLQEEWHEKHADVLRALLALKVNDFTVVEAIYNCAITEFDYLSDDREDGIFTLASDCIYALAKIGTSDAVQKLKLLSESKWEEIGEKAVDVMRGYNLQ</sequence>
<dbReference type="Proteomes" id="UP000291793">
    <property type="component" value="Unassembled WGS sequence"/>
</dbReference>
<evidence type="ECO:0008006" key="3">
    <source>
        <dbReference type="Google" id="ProtNLM"/>
    </source>
</evidence>
<reference evidence="1 2" key="1">
    <citation type="submission" date="2019-02" db="EMBL/GenBank/DDBJ databases">
        <title>The draft genome of Kosakonia quasisacchari strain WCHKQ120001.</title>
        <authorList>
            <person name="Wang C."/>
            <person name="Feng Y."/>
            <person name="Zong Z."/>
        </authorList>
    </citation>
    <scope>NUCLEOTIDE SEQUENCE [LARGE SCALE GENOMIC DNA]</scope>
    <source>
        <strain evidence="1 2">WCHKQ120001</strain>
    </source>
</reference>
<name>A0A4R0GPP7_9ENTR</name>
<dbReference type="OrthoDB" id="6623279at2"/>
<dbReference type="AlphaFoldDB" id="A0A4R0GPP7"/>
<dbReference type="RefSeq" id="WP_131413090.1">
    <property type="nucleotide sequence ID" value="NZ_SJOP01000026.1"/>
</dbReference>
<evidence type="ECO:0000313" key="1">
    <source>
        <dbReference type="EMBL" id="TCB98712.1"/>
    </source>
</evidence>
<organism evidence="1 2">
    <name type="scientific">Kosakonia quasisacchari</name>
    <dbReference type="NCBI Taxonomy" id="2529380"/>
    <lineage>
        <taxon>Bacteria</taxon>
        <taxon>Pseudomonadati</taxon>
        <taxon>Pseudomonadota</taxon>
        <taxon>Gammaproteobacteria</taxon>
        <taxon>Enterobacterales</taxon>
        <taxon>Enterobacteriaceae</taxon>
        <taxon>Kosakonia</taxon>
    </lineage>
</organism>
<evidence type="ECO:0000313" key="2">
    <source>
        <dbReference type="Proteomes" id="UP000291793"/>
    </source>
</evidence>
<gene>
    <name evidence="1" type="ORF">E0L21_21515</name>
</gene>
<accession>A0A4R0GPP7</accession>
<comment type="caution">
    <text evidence="1">The sequence shown here is derived from an EMBL/GenBank/DDBJ whole genome shotgun (WGS) entry which is preliminary data.</text>
</comment>
<dbReference type="EMBL" id="SJOP01000026">
    <property type="protein sequence ID" value="TCB98712.1"/>
    <property type="molecule type" value="Genomic_DNA"/>
</dbReference>
<protein>
    <recommendedName>
        <fullName evidence="3">HEAT repeat domain-containing protein</fullName>
    </recommendedName>
</protein>
<keyword evidence="2" id="KW-1185">Reference proteome</keyword>
<proteinExistence type="predicted"/>